<feature type="region of interest" description="Disordered" evidence="1">
    <location>
        <begin position="354"/>
        <end position="374"/>
    </location>
</feature>
<accession>A0A1H6F880</accession>
<feature type="domain" description="Transposase IS66 central" evidence="2">
    <location>
        <begin position="155"/>
        <end position="433"/>
    </location>
</feature>
<dbReference type="InterPro" id="IPR045618">
    <property type="entry name" value="DUF6444"/>
</dbReference>
<dbReference type="OrthoDB" id="9800877at2"/>
<dbReference type="NCBIfam" id="NF033517">
    <property type="entry name" value="transpos_IS66"/>
    <property type="match status" value="1"/>
</dbReference>
<sequence length="474" mass="53580">MNLKMPTEKEVRAAYRQGEDAVVALFHQITTQVAEIGEELAKQTSAIVALQAQTAKNSSNSGKPPSSDGYSKPNAPKRTTSQRKKSGKSTGGQTGHKCGCSLKDEQISGHEKRQVFHVPQIHIEVNTHQTEIKICPACGTKNKGDFPHNVTQPTQYGSGVKTWASYFSTQHFIPTARILQIFKDLTGHGVSEATVLKSCRQLSEKVSPTMSAIKTILLQSPVVCFDEPGIRVEGRLHWLHNASTDTVTYYIIDPKRGQIAIENMEILPNYTGTACHDHWKPYFSYDNCKHSLCNAYHLRELDFLEKQYQQSFASKMADLLLEINQAKYESEADSFSPIILESYQQRYDAILEEGFSTNPEKPPDPNKKSKRGRTKQSPVYNMLKRLRDFKEAVLAFMYDFRALFTNNQAEQDVRMLKVKLKVSGCFRSLTGAEEFVENRAYVSTVRKNDLNVFQAIQAAFEDKAFIQQFPVRIM</sequence>
<dbReference type="EMBL" id="FMSV02000366">
    <property type="protein sequence ID" value="SEH05621.1"/>
    <property type="molecule type" value="Genomic_DNA"/>
</dbReference>
<feature type="region of interest" description="Disordered" evidence="1">
    <location>
        <begin position="52"/>
        <end position="99"/>
    </location>
</feature>
<evidence type="ECO:0000256" key="1">
    <source>
        <dbReference type="SAM" id="MobiDB-lite"/>
    </source>
</evidence>
<gene>
    <name evidence="4" type="ORF">MBHS_01476</name>
</gene>
<feature type="domain" description="DUF6444" evidence="3">
    <location>
        <begin position="38"/>
        <end position="97"/>
    </location>
</feature>
<dbReference type="PANTHER" id="PTHR33678:SF1">
    <property type="entry name" value="BLL1576 PROTEIN"/>
    <property type="match status" value="1"/>
</dbReference>
<feature type="compositionally biased region" description="Low complexity" evidence="1">
    <location>
        <begin position="56"/>
        <end position="69"/>
    </location>
</feature>
<dbReference type="InterPro" id="IPR004291">
    <property type="entry name" value="Transposase_IS66_central"/>
</dbReference>
<evidence type="ECO:0000259" key="2">
    <source>
        <dbReference type="Pfam" id="PF03050"/>
    </source>
</evidence>
<evidence type="ECO:0000313" key="4">
    <source>
        <dbReference type="EMBL" id="SEH05621.1"/>
    </source>
</evidence>
<dbReference type="Proteomes" id="UP000236724">
    <property type="component" value="Unassembled WGS sequence"/>
</dbReference>
<protein>
    <submittedName>
        <fullName evidence="4">Transposase IS66 family protein</fullName>
    </submittedName>
</protein>
<dbReference type="PANTHER" id="PTHR33678">
    <property type="entry name" value="BLL1576 PROTEIN"/>
    <property type="match status" value="1"/>
</dbReference>
<dbReference type="InterPro" id="IPR052344">
    <property type="entry name" value="Transposase-related"/>
</dbReference>
<reference evidence="4 5" key="1">
    <citation type="submission" date="2016-10" db="EMBL/GenBank/DDBJ databases">
        <authorList>
            <person name="de Groot N.N."/>
        </authorList>
    </citation>
    <scope>NUCLEOTIDE SEQUENCE [LARGE SCALE GENOMIC DNA]</scope>
    <source>
        <strain evidence="4">MBHS1</strain>
    </source>
</reference>
<dbReference type="AlphaFoldDB" id="A0A1H6F880"/>
<dbReference type="Pfam" id="PF03050">
    <property type="entry name" value="DDE_Tnp_IS66"/>
    <property type="match status" value="1"/>
</dbReference>
<proteinExistence type="predicted"/>
<name>A0A1H6F880_9GAMM</name>
<dbReference type="Pfam" id="PF20042">
    <property type="entry name" value="DUF6444"/>
    <property type="match status" value="1"/>
</dbReference>
<keyword evidence="5" id="KW-1185">Reference proteome</keyword>
<evidence type="ECO:0000259" key="3">
    <source>
        <dbReference type="Pfam" id="PF20042"/>
    </source>
</evidence>
<evidence type="ECO:0000313" key="5">
    <source>
        <dbReference type="Proteomes" id="UP000236724"/>
    </source>
</evidence>
<organism evidence="4 5">
    <name type="scientific">Candidatus Venteria ishoeyi</name>
    <dbReference type="NCBI Taxonomy" id="1899563"/>
    <lineage>
        <taxon>Bacteria</taxon>
        <taxon>Pseudomonadati</taxon>
        <taxon>Pseudomonadota</taxon>
        <taxon>Gammaproteobacteria</taxon>
        <taxon>Thiotrichales</taxon>
        <taxon>Thiotrichaceae</taxon>
        <taxon>Venteria</taxon>
    </lineage>
</organism>